<protein>
    <recommendedName>
        <fullName evidence="8">ATP synthase subunit delta</fullName>
    </recommendedName>
    <alternativeName>
        <fullName evidence="8">ATP synthase F(1) sector subunit delta</fullName>
    </alternativeName>
    <alternativeName>
        <fullName evidence="8">F-type ATPase subunit delta</fullName>
        <shortName evidence="8">F-ATPase subunit delta</shortName>
    </alternativeName>
</protein>
<organism evidence="10">
    <name type="scientific">Candidatus Kentrum sp. MB</name>
    <dbReference type="NCBI Taxonomy" id="2138164"/>
    <lineage>
        <taxon>Bacteria</taxon>
        <taxon>Pseudomonadati</taxon>
        <taxon>Pseudomonadota</taxon>
        <taxon>Gammaproteobacteria</taxon>
        <taxon>Candidatus Kentrum</taxon>
    </lineage>
</organism>
<dbReference type="PANTHER" id="PTHR11910">
    <property type="entry name" value="ATP SYNTHASE DELTA CHAIN"/>
    <property type="match status" value="1"/>
</dbReference>
<dbReference type="PRINTS" id="PR00125">
    <property type="entry name" value="ATPASEDELTA"/>
</dbReference>
<proteinExistence type="inferred from homology"/>
<sequence>MTEKYTLARPYALAVFSLAKEDGKFDAWLDVLRFLARVTVDSRLAKLVEDPRFSKEKLIGLILDIADGKLLKMGENFIRVLVDANRINVACEILHLFEKEVDVFKGRTRVKITSAYPLTHAYQQIIRMAMAERLRQEVDTCMIVDESLIGGVVIRIGDVVIDMSIRGRLTQLGLDLRPKLR</sequence>
<dbReference type="EMBL" id="CAADFQ010000004">
    <property type="protein sequence ID" value="VFK27719.1"/>
    <property type="molecule type" value="Genomic_DNA"/>
</dbReference>
<evidence type="ECO:0000256" key="1">
    <source>
        <dbReference type="ARBA" id="ARBA00004370"/>
    </source>
</evidence>
<keyword evidence="2 8" id="KW-0813">Transport</keyword>
<keyword evidence="4 8" id="KW-0406">Ion transport</keyword>
<dbReference type="SUPFAM" id="SSF47928">
    <property type="entry name" value="N-terminal domain of the delta subunit of the F1F0-ATP synthase"/>
    <property type="match status" value="1"/>
</dbReference>
<comment type="function">
    <text evidence="8">F(1)F(0) ATP synthase produces ATP from ADP in the presence of a proton or sodium gradient. F-type ATPases consist of two structural domains, F(1) containing the extramembraneous catalytic core and F(0) containing the membrane proton channel, linked together by a central stalk and a peripheral stalk. During catalysis, ATP synthesis in the catalytic domain of F(1) is coupled via a rotary mechanism of the central stalk subunits to proton translocation.</text>
</comment>
<keyword evidence="7 8" id="KW-0066">ATP synthesis</keyword>
<dbReference type="HAMAP" id="MF_01416">
    <property type="entry name" value="ATP_synth_delta_bact"/>
    <property type="match status" value="1"/>
</dbReference>
<evidence type="ECO:0000256" key="2">
    <source>
        <dbReference type="ARBA" id="ARBA00022448"/>
    </source>
</evidence>
<evidence type="ECO:0000313" key="10">
    <source>
        <dbReference type="EMBL" id="VFK27719.1"/>
    </source>
</evidence>
<evidence type="ECO:0000256" key="6">
    <source>
        <dbReference type="ARBA" id="ARBA00023196"/>
    </source>
</evidence>
<accession>A0A450XEQ8</accession>
<evidence type="ECO:0000256" key="7">
    <source>
        <dbReference type="ARBA" id="ARBA00023310"/>
    </source>
</evidence>
<dbReference type="InterPro" id="IPR026015">
    <property type="entry name" value="ATP_synth_OSCP/delta_N_sf"/>
</dbReference>
<evidence type="ECO:0000256" key="5">
    <source>
        <dbReference type="ARBA" id="ARBA00023136"/>
    </source>
</evidence>
<dbReference type="NCBIfam" id="TIGR01145">
    <property type="entry name" value="ATP_synt_delta"/>
    <property type="match status" value="1"/>
</dbReference>
<dbReference type="GO" id="GO:0046933">
    <property type="term" value="F:proton-transporting ATP synthase activity, rotational mechanism"/>
    <property type="evidence" value="ECO:0007669"/>
    <property type="project" value="UniProtKB-UniRule"/>
</dbReference>
<evidence type="ECO:0000256" key="8">
    <source>
        <dbReference type="HAMAP-Rule" id="MF_01416"/>
    </source>
</evidence>
<evidence type="ECO:0000256" key="3">
    <source>
        <dbReference type="ARBA" id="ARBA00022781"/>
    </source>
</evidence>
<dbReference type="NCBIfam" id="NF004402">
    <property type="entry name" value="PRK05758.2-2"/>
    <property type="match status" value="1"/>
</dbReference>
<dbReference type="EMBL" id="CAADGH010000004">
    <property type="protein sequence ID" value="VFK74404.1"/>
    <property type="molecule type" value="Genomic_DNA"/>
</dbReference>
<keyword evidence="6 8" id="KW-0139">CF(1)</keyword>
<evidence type="ECO:0000313" key="9">
    <source>
        <dbReference type="EMBL" id="VFK22112.1"/>
    </source>
</evidence>
<dbReference type="GO" id="GO:0045259">
    <property type="term" value="C:proton-transporting ATP synthase complex"/>
    <property type="evidence" value="ECO:0007669"/>
    <property type="project" value="UniProtKB-KW"/>
</dbReference>
<keyword evidence="5 8" id="KW-0472">Membrane</keyword>
<comment type="function">
    <text evidence="8">This protein is part of the stalk that links CF(0) to CF(1). It either transmits conformational changes from CF(0) to CF(1) or is implicated in proton conduction.</text>
</comment>
<dbReference type="InterPro" id="IPR000711">
    <property type="entry name" value="ATPase_OSCP/dsu"/>
</dbReference>
<dbReference type="GO" id="GO:0005886">
    <property type="term" value="C:plasma membrane"/>
    <property type="evidence" value="ECO:0007669"/>
    <property type="project" value="UniProtKB-SubCell"/>
</dbReference>
<dbReference type="EMBL" id="CAADFO010000001">
    <property type="protein sequence ID" value="VFK22112.1"/>
    <property type="molecule type" value="Genomic_DNA"/>
</dbReference>
<evidence type="ECO:0000256" key="4">
    <source>
        <dbReference type="ARBA" id="ARBA00023065"/>
    </source>
</evidence>
<evidence type="ECO:0000313" key="11">
    <source>
        <dbReference type="EMBL" id="VFK74404.1"/>
    </source>
</evidence>
<comment type="subcellular location">
    <subcellularLocation>
        <location evidence="8">Cell membrane</location>
        <topology evidence="8">Peripheral membrane protein</topology>
    </subcellularLocation>
    <subcellularLocation>
        <location evidence="1">Membrane</location>
    </subcellularLocation>
</comment>
<dbReference type="InterPro" id="IPR020781">
    <property type="entry name" value="ATPase_OSCP/d_CS"/>
</dbReference>
<name>A0A450XEQ8_9GAMM</name>
<comment type="similarity">
    <text evidence="8">Belongs to the ATPase delta chain family.</text>
</comment>
<dbReference type="PROSITE" id="PS00389">
    <property type="entry name" value="ATPASE_DELTA"/>
    <property type="match status" value="1"/>
</dbReference>
<gene>
    <name evidence="8" type="primary">atpH</name>
    <name evidence="9" type="ORF">BECKMB1821G_GA0114241_100150</name>
    <name evidence="11" type="ORF">BECKMB1821H_GA0114242_100452</name>
    <name evidence="10" type="ORF">BECKMB1821I_GA0114274_100452</name>
</gene>
<reference evidence="10" key="1">
    <citation type="submission" date="2019-02" db="EMBL/GenBank/DDBJ databases">
        <authorList>
            <person name="Gruber-Vodicka R. H."/>
            <person name="Seah K. B. B."/>
        </authorList>
    </citation>
    <scope>NUCLEOTIDE SEQUENCE</scope>
    <source>
        <strain evidence="9">BECK_BZ197</strain>
        <strain evidence="11">BECK_BZ198</strain>
        <strain evidence="10">BECK_BZ199</strain>
    </source>
</reference>
<dbReference type="Gene3D" id="1.10.520.20">
    <property type="entry name" value="N-terminal domain of the delta subunit of the F1F0-ATP synthase"/>
    <property type="match status" value="1"/>
</dbReference>
<keyword evidence="3 8" id="KW-0375">Hydrogen ion transport</keyword>
<dbReference type="Pfam" id="PF00213">
    <property type="entry name" value="OSCP"/>
    <property type="match status" value="1"/>
</dbReference>
<keyword evidence="8" id="KW-1003">Cell membrane</keyword>
<dbReference type="AlphaFoldDB" id="A0A450XEQ8"/>